<dbReference type="InterPro" id="IPR002772">
    <property type="entry name" value="Glyco_hydro_3_C"/>
</dbReference>
<gene>
    <name evidence="10" type="ORF">GCM10023169_29880</name>
</gene>
<accession>A0ABP8LI17</accession>
<evidence type="ECO:0000256" key="7">
    <source>
        <dbReference type="SAM" id="MobiDB-lite"/>
    </source>
</evidence>
<evidence type="ECO:0000313" key="10">
    <source>
        <dbReference type="EMBL" id="GAA4428597.1"/>
    </source>
</evidence>
<evidence type="ECO:0000313" key="11">
    <source>
        <dbReference type="Proteomes" id="UP001500622"/>
    </source>
</evidence>
<evidence type="ECO:0000256" key="2">
    <source>
        <dbReference type="ARBA" id="ARBA00005336"/>
    </source>
</evidence>
<feature type="domain" description="Glycoside hydrolase family 3 N-terminal" evidence="8">
    <location>
        <begin position="36"/>
        <end position="398"/>
    </location>
</feature>
<dbReference type="Proteomes" id="UP001500622">
    <property type="component" value="Unassembled WGS sequence"/>
</dbReference>
<dbReference type="GO" id="GO:0016787">
    <property type="term" value="F:hydrolase activity"/>
    <property type="evidence" value="ECO:0007669"/>
    <property type="project" value="UniProtKB-KW"/>
</dbReference>
<dbReference type="SUPFAM" id="SSF52279">
    <property type="entry name" value="Beta-D-glucan exohydrolase, C-terminal domain"/>
    <property type="match status" value="1"/>
</dbReference>
<evidence type="ECO:0000256" key="3">
    <source>
        <dbReference type="ARBA" id="ARBA00012744"/>
    </source>
</evidence>
<dbReference type="Pfam" id="PF00933">
    <property type="entry name" value="Glyco_hydro_3"/>
    <property type="match status" value="1"/>
</dbReference>
<dbReference type="SUPFAM" id="SSF51445">
    <property type="entry name" value="(Trans)glycosidases"/>
    <property type="match status" value="1"/>
</dbReference>
<reference evidence="11" key="1">
    <citation type="journal article" date="2019" name="Int. J. Syst. Evol. Microbiol.">
        <title>The Global Catalogue of Microorganisms (GCM) 10K type strain sequencing project: providing services to taxonomists for standard genome sequencing and annotation.</title>
        <authorList>
            <consortium name="The Broad Institute Genomics Platform"/>
            <consortium name="The Broad Institute Genome Sequencing Center for Infectious Disease"/>
            <person name="Wu L."/>
            <person name="Ma J."/>
        </authorList>
    </citation>
    <scope>NUCLEOTIDE SEQUENCE [LARGE SCALE GENOMIC DNA]</scope>
    <source>
        <strain evidence="11">JCM 17810</strain>
    </source>
</reference>
<dbReference type="Gene3D" id="3.20.20.300">
    <property type="entry name" value="Glycoside hydrolase, family 3, N-terminal domain"/>
    <property type="match status" value="1"/>
</dbReference>
<feature type="region of interest" description="Disordered" evidence="7">
    <location>
        <begin position="1"/>
        <end position="24"/>
    </location>
</feature>
<dbReference type="PRINTS" id="PR00133">
    <property type="entry name" value="GLHYDRLASE3"/>
</dbReference>
<dbReference type="Pfam" id="PF01915">
    <property type="entry name" value="Glyco_hydro_3_C"/>
    <property type="match status" value="1"/>
</dbReference>
<evidence type="ECO:0000256" key="4">
    <source>
        <dbReference type="ARBA" id="ARBA00022729"/>
    </source>
</evidence>
<dbReference type="PANTHER" id="PTHR30620">
    <property type="entry name" value="PERIPLASMIC BETA-GLUCOSIDASE-RELATED"/>
    <property type="match status" value="1"/>
</dbReference>
<evidence type="ECO:0000256" key="6">
    <source>
        <dbReference type="ARBA" id="ARBA00023295"/>
    </source>
</evidence>
<evidence type="ECO:0000256" key="1">
    <source>
        <dbReference type="ARBA" id="ARBA00000448"/>
    </source>
</evidence>
<dbReference type="PANTHER" id="PTHR30620:SF16">
    <property type="entry name" value="LYSOSOMAL BETA GLUCOSIDASE"/>
    <property type="match status" value="1"/>
</dbReference>
<keyword evidence="6" id="KW-0326">Glycosidase</keyword>
<feature type="domain" description="Glycoside hydrolase family 3 C-terminal" evidence="9">
    <location>
        <begin position="442"/>
        <end position="601"/>
    </location>
</feature>
<dbReference type="Gene3D" id="3.40.50.1700">
    <property type="entry name" value="Glycoside hydrolase family 3 C-terminal domain"/>
    <property type="match status" value="1"/>
</dbReference>
<dbReference type="EC" id="3.2.1.21" evidence="3"/>
<comment type="caution">
    <text evidence="10">The sequence shown here is derived from an EMBL/GenBank/DDBJ whole genome shotgun (WGS) entry which is preliminary data.</text>
</comment>
<evidence type="ECO:0000259" key="8">
    <source>
        <dbReference type="Pfam" id="PF00933"/>
    </source>
</evidence>
<proteinExistence type="inferred from homology"/>
<sequence length="613" mass="66686">MRTRFRDLNHNGTMDPYEDPSKPTAERVEDLLGRMTLEEKAGQMVQDSVRAGRDGEIAAGAAGFTGRSLGERVSNLHMSHMNVHALPEPRLAARWANRVQELAATTRLGIPVTLSSDPRHGFVENVGVSFEAGHFSRWPEHLGLAAIRNADLIRQYADVVRQEYRAVGIASSLHPTVDLATEPRWARQLGTFGQDPVLASEFVVAYLQGIQGERLGPSSVAAMTKHFPGGGPQRDGEDPHFPYGREQVYPGNRFEEHLRPFRAAVSAGTAAVMPYYGVPVGLVRKGEPIEEVGFGFNRQAITGILREELGFDGVVCTDWGLVSETVVPREGGGAPLRLPARAWGVEHFDALARVEKILHAGVDQLGGEDAPELIVELVTIGRVPEPRIDESVRRLLRVKFELGLFDHPFVSEETAAELVGNDDFVALGEAAQRRAVTVLRGGAPSGPARIYVRGIDRLTAADYAEVVERPEDADLAVIRIMAPYEERDDLFLESKFRAGSLEFPDDQVEEIRTVASTTPTLVDVFLDRPAVVGPLLDLGAAVTATFGSSDRALLDVAFGRARPEGKLPFDIPSSMQAIERSEPDVAGDSADPTFIAGHGLTSLTLDAGMFEYP</sequence>
<dbReference type="InterPro" id="IPR001764">
    <property type="entry name" value="Glyco_hydro_3_N"/>
</dbReference>
<protein>
    <recommendedName>
        <fullName evidence="3">beta-glucosidase</fullName>
        <ecNumber evidence="3">3.2.1.21</ecNumber>
    </recommendedName>
</protein>
<evidence type="ECO:0000256" key="5">
    <source>
        <dbReference type="ARBA" id="ARBA00022801"/>
    </source>
</evidence>
<dbReference type="RefSeq" id="WP_345217069.1">
    <property type="nucleotide sequence ID" value="NZ_BAABGN010000012.1"/>
</dbReference>
<dbReference type="InterPro" id="IPR036881">
    <property type="entry name" value="Glyco_hydro_3_C_sf"/>
</dbReference>
<comment type="catalytic activity">
    <reaction evidence="1">
        <text>Hydrolysis of terminal, non-reducing beta-D-glucosyl residues with release of beta-D-glucose.</text>
        <dbReference type="EC" id="3.2.1.21"/>
    </reaction>
</comment>
<keyword evidence="5 10" id="KW-0378">Hydrolase</keyword>
<dbReference type="InterPro" id="IPR017853">
    <property type="entry name" value="GH"/>
</dbReference>
<keyword evidence="11" id="KW-1185">Reference proteome</keyword>
<dbReference type="EMBL" id="BAABGN010000012">
    <property type="protein sequence ID" value="GAA4428597.1"/>
    <property type="molecule type" value="Genomic_DNA"/>
</dbReference>
<name>A0ABP8LI17_9MICO</name>
<keyword evidence="4" id="KW-0732">Signal</keyword>
<evidence type="ECO:0000259" key="9">
    <source>
        <dbReference type="Pfam" id="PF01915"/>
    </source>
</evidence>
<dbReference type="InterPro" id="IPR036962">
    <property type="entry name" value="Glyco_hydro_3_N_sf"/>
</dbReference>
<dbReference type="InterPro" id="IPR051915">
    <property type="entry name" value="Cellulose_Degrad_GH3"/>
</dbReference>
<comment type="similarity">
    <text evidence="2">Belongs to the glycosyl hydrolase 3 family.</text>
</comment>
<organism evidence="10 11">
    <name type="scientific">Georgenia halophila</name>
    <dbReference type="NCBI Taxonomy" id="620889"/>
    <lineage>
        <taxon>Bacteria</taxon>
        <taxon>Bacillati</taxon>
        <taxon>Actinomycetota</taxon>
        <taxon>Actinomycetes</taxon>
        <taxon>Micrococcales</taxon>
        <taxon>Bogoriellaceae</taxon>
        <taxon>Georgenia</taxon>
    </lineage>
</organism>